<evidence type="ECO:0000313" key="1">
    <source>
        <dbReference type="EMBL" id="KAG8655890.1"/>
    </source>
</evidence>
<sequence length="99" mass="11458">MADYRLLSSSRIRSYFLLALCSSGFSNKEEMLAMVRGANSSKAHLSQKNTPSFPPDKDLSEDSFPRYVCELLDVIKNVFHLYSFHLVFWIFHLAVYVLF</sequence>
<accession>A0ACB7HUB9</accession>
<evidence type="ECO:0000313" key="2">
    <source>
        <dbReference type="Proteomes" id="UP000091857"/>
    </source>
</evidence>
<protein>
    <submittedName>
        <fullName evidence="1">Uncharacterized protein</fullName>
    </submittedName>
</protein>
<proteinExistence type="predicted"/>
<keyword evidence="2" id="KW-1185">Reference proteome</keyword>
<organism evidence="1 2">
    <name type="scientific">Manihot esculenta</name>
    <name type="common">Cassava</name>
    <name type="synonym">Jatropha manihot</name>
    <dbReference type="NCBI Taxonomy" id="3983"/>
    <lineage>
        <taxon>Eukaryota</taxon>
        <taxon>Viridiplantae</taxon>
        <taxon>Streptophyta</taxon>
        <taxon>Embryophyta</taxon>
        <taxon>Tracheophyta</taxon>
        <taxon>Spermatophyta</taxon>
        <taxon>Magnoliopsida</taxon>
        <taxon>eudicotyledons</taxon>
        <taxon>Gunneridae</taxon>
        <taxon>Pentapetalae</taxon>
        <taxon>rosids</taxon>
        <taxon>fabids</taxon>
        <taxon>Malpighiales</taxon>
        <taxon>Euphorbiaceae</taxon>
        <taxon>Crotonoideae</taxon>
        <taxon>Manihoteae</taxon>
        <taxon>Manihot</taxon>
    </lineage>
</organism>
<dbReference type="EMBL" id="CM004390">
    <property type="protein sequence ID" value="KAG8655890.1"/>
    <property type="molecule type" value="Genomic_DNA"/>
</dbReference>
<dbReference type="Proteomes" id="UP000091857">
    <property type="component" value="Chromosome 4"/>
</dbReference>
<reference evidence="2" key="1">
    <citation type="journal article" date="2016" name="Nat. Biotechnol.">
        <title>Sequencing wild and cultivated cassava and related species reveals extensive interspecific hybridization and genetic diversity.</title>
        <authorList>
            <person name="Bredeson J.V."/>
            <person name="Lyons J.B."/>
            <person name="Prochnik S.E."/>
            <person name="Wu G.A."/>
            <person name="Ha C.M."/>
            <person name="Edsinger-Gonzales E."/>
            <person name="Grimwood J."/>
            <person name="Schmutz J."/>
            <person name="Rabbi I.Y."/>
            <person name="Egesi C."/>
            <person name="Nauluvula P."/>
            <person name="Lebot V."/>
            <person name="Ndunguru J."/>
            <person name="Mkamilo G."/>
            <person name="Bart R.S."/>
            <person name="Setter T.L."/>
            <person name="Gleadow R.M."/>
            <person name="Kulakow P."/>
            <person name="Ferguson M.E."/>
            <person name="Rounsley S."/>
            <person name="Rokhsar D.S."/>
        </authorList>
    </citation>
    <scope>NUCLEOTIDE SEQUENCE [LARGE SCALE GENOMIC DNA]</scope>
    <source>
        <strain evidence="2">cv. AM560-2</strain>
    </source>
</reference>
<name>A0ACB7HUB9_MANES</name>
<gene>
    <name evidence="1" type="ORF">MANES_04G084666v8</name>
</gene>
<comment type="caution">
    <text evidence="1">The sequence shown here is derived from an EMBL/GenBank/DDBJ whole genome shotgun (WGS) entry which is preliminary data.</text>
</comment>